<dbReference type="RefSeq" id="WP_157821284.1">
    <property type="nucleotide sequence ID" value="NZ_CP018800.1"/>
</dbReference>
<name>A0A2K8L810_9PROT</name>
<dbReference type="EMBL" id="CP018800">
    <property type="protein sequence ID" value="ATX81991.1"/>
    <property type="molecule type" value="Genomic_DNA"/>
</dbReference>
<feature type="region of interest" description="Disordered" evidence="1">
    <location>
        <begin position="165"/>
        <end position="201"/>
    </location>
</feature>
<gene>
    <name evidence="2" type="ORF">Ga0123462_1127</name>
</gene>
<dbReference type="OrthoDB" id="9841258at2"/>
<proteinExistence type="predicted"/>
<dbReference type="Proteomes" id="UP000231637">
    <property type="component" value="Chromosome"/>
</dbReference>
<keyword evidence="3" id="KW-1185">Reference proteome</keyword>
<dbReference type="AlphaFoldDB" id="A0A2K8L810"/>
<evidence type="ECO:0000313" key="3">
    <source>
        <dbReference type="Proteomes" id="UP000231637"/>
    </source>
</evidence>
<feature type="compositionally biased region" description="Basic and acidic residues" evidence="1">
    <location>
        <begin position="168"/>
        <end position="179"/>
    </location>
</feature>
<protein>
    <submittedName>
        <fullName evidence="2">Uncharacterized protein</fullName>
    </submittedName>
</protein>
<reference evidence="2 3" key="1">
    <citation type="submission" date="2016-12" db="EMBL/GenBank/DDBJ databases">
        <title>Isolation and genomic insights into novel planktonic Zetaproteobacteria from stratified waters of the Chesapeake Bay.</title>
        <authorList>
            <person name="McAllister S.M."/>
            <person name="Kato S."/>
            <person name="Chan C.S."/>
            <person name="Chiu B.K."/>
            <person name="Field E.K."/>
        </authorList>
    </citation>
    <scope>NUCLEOTIDE SEQUENCE [LARGE SCALE GENOMIC DNA]</scope>
    <source>
        <strain evidence="2 3">CP-8</strain>
    </source>
</reference>
<evidence type="ECO:0000313" key="2">
    <source>
        <dbReference type="EMBL" id="ATX81991.1"/>
    </source>
</evidence>
<organism evidence="2 3">
    <name type="scientific">Mariprofundus ferrinatatus</name>
    <dbReference type="NCBI Taxonomy" id="1921087"/>
    <lineage>
        <taxon>Bacteria</taxon>
        <taxon>Pseudomonadati</taxon>
        <taxon>Pseudomonadota</taxon>
        <taxon>Candidatius Mariprofundia</taxon>
        <taxon>Mariprofundales</taxon>
        <taxon>Mariprofundaceae</taxon>
        <taxon>Mariprofundus</taxon>
    </lineage>
</organism>
<dbReference type="KEGG" id="mfn:Ga0123462_1127"/>
<feature type="compositionally biased region" description="Low complexity" evidence="1">
    <location>
        <begin position="183"/>
        <end position="192"/>
    </location>
</feature>
<accession>A0A2K8L810</accession>
<sequence>MNAFLYISPSFKSSGKYCHIEIKCIDNIHLPNGYEYPSEKHEVDCPHFPILIQRGEGKFECLDDASYWASITKQYQATHLRCFVVDDSKHSVVETQELKIMCEFYIPATRSSVSCERFIEEYYTNPYFKGLIQRFFFLGRNMTDECFFSLLGAWGKTLRTLGRRKAKHDAVTPHKKEVESPEAASQKQSSSDSSDKAHPKSNEELWNQFARTKGALCYEEVIKLLNSEEKIKTFDALISDNQLDQAIQRLNKYIEKLSHNGK</sequence>
<evidence type="ECO:0000256" key="1">
    <source>
        <dbReference type="SAM" id="MobiDB-lite"/>
    </source>
</evidence>